<dbReference type="PANTHER" id="PTHR22903">
    <property type="entry name" value="PLEKHH PROTEIN"/>
    <property type="match status" value="1"/>
</dbReference>
<feature type="coiled-coil region" evidence="3">
    <location>
        <begin position="88"/>
        <end position="172"/>
    </location>
</feature>
<keyword evidence="9" id="KW-1185">Reference proteome</keyword>
<organism evidence="8 9">
    <name type="scientific">Cynoglossus semilaevis</name>
    <name type="common">Tongue sole</name>
    <dbReference type="NCBI Taxonomy" id="244447"/>
    <lineage>
        <taxon>Eukaryota</taxon>
        <taxon>Metazoa</taxon>
        <taxon>Chordata</taxon>
        <taxon>Craniata</taxon>
        <taxon>Vertebrata</taxon>
        <taxon>Euteleostomi</taxon>
        <taxon>Actinopterygii</taxon>
        <taxon>Neopterygii</taxon>
        <taxon>Teleostei</taxon>
        <taxon>Neoteleostei</taxon>
        <taxon>Acanthomorphata</taxon>
        <taxon>Carangaria</taxon>
        <taxon>Pleuronectiformes</taxon>
        <taxon>Pleuronectoidei</taxon>
        <taxon>Cynoglossidae</taxon>
        <taxon>Cynoglossinae</taxon>
        <taxon>Cynoglossus</taxon>
    </lineage>
</organism>
<keyword evidence="1" id="KW-0677">Repeat</keyword>
<reference evidence="8 9" key="1">
    <citation type="journal article" date="2014" name="Nat. Genet.">
        <title>Whole-genome sequence of a flatfish provides insights into ZW sex chromosome evolution and adaptation to a benthic lifestyle.</title>
        <authorList>
            <person name="Chen S."/>
            <person name="Zhang G."/>
            <person name="Shao C."/>
            <person name="Huang Q."/>
            <person name="Liu G."/>
            <person name="Zhang P."/>
            <person name="Song W."/>
            <person name="An N."/>
            <person name="Chalopin D."/>
            <person name="Volff J.N."/>
            <person name="Hong Y."/>
            <person name="Li Q."/>
            <person name="Sha Z."/>
            <person name="Zhou H."/>
            <person name="Xie M."/>
            <person name="Yu Q."/>
            <person name="Liu Y."/>
            <person name="Xiang H."/>
            <person name="Wang N."/>
            <person name="Wu K."/>
            <person name="Yang C."/>
            <person name="Zhou Q."/>
            <person name="Liao X."/>
            <person name="Yang L."/>
            <person name="Hu Q."/>
            <person name="Zhang J."/>
            <person name="Meng L."/>
            <person name="Jin L."/>
            <person name="Tian Y."/>
            <person name="Lian J."/>
            <person name="Yang J."/>
            <person name="Miao G."/>
            <person name="Liu S."/>
            <person name="Liang Z."/>
            <person name="Yan F."/>
            <person name="Li Y."/>
            <person name="Sun B."/>
            <person name="Zhang H."/>
            <person name="Zhang J."/>
            <person name="Zhu Y."/>
            <person name="Du M."/>
            <person name="Zhao Y."/>
            <person name="Schartl M."/>
            <person name="Tang Q."/>
            <person name="Wang J."/>
        </authorList>
    </citation>
    <scope>NUCLEOTIDE SEQUENCE</scope>
</reference>
<dbReference type="PROSITE" id="PS51016">
    <property type="entry name" value="MYTH4"/>
    <property type="match status" value="1"/>
</dbReference>
<feature type="compositionally biased region" description="Basic and acidic residues" evidence="4">
    <location>
        <begin position="337"/>
        <end position="361"/>
    </location>
</feature>
<dbReference type="FunFam" id="1.25.40.530:FF:000001">
    <property type="entry name" value="Pleckstrin homology domain-containing family H member 2"/>
    <property type="match status" value="1"/>
</dbReference>
<keyword evidence="2 3" id="KW-0175">Coiled coil</keyword>
<accession>A0A3P8UK24</accession>
<dbReference type="GO" id="GO:0005737">
    <property type="term" value="C:cytoplasm"/>
    <property type="evidence" value="ECO:0007669"/>
    <property type="project" value="TreeGrafter"/>
</dbReference>
<evidence type="ECO:0000259" key="5">
    <source>
        <dbReference type="PROSITE" id="PS50003"/>
    </source>
</evidence>
<sequence>MADGEDTMSQEDWKEKCMVLEALLMKFRMQIIKIRELTADKIQQLETQVIDAEKRAFTAHQQVQWMEEKLNPPEGQSAEAEVNLFQRCQELQARLQEKDDLIGRLEQQLEEQKQSRLVDAKTVEEKAAKIKEWVMLKLSEFEVENAALRENNKKQEAQILELQNQVQALEQRSSGGRGAPSRPGGAQRLSSLTFGCFQVRGKNPQVLTGPTPSQRTLSTQEESDVSATPEQADGDVQRPDQTGLVGLTVDDDSASESLAEIVSGEESRGVSSVLSSAASEGEAEGGGGVCGLGFSRPGSDTYLTASDDSSSVFDDDMQRAERPGFGLLGPSDGSLEGSKEGEDEESRRVRLEESTSEELNKRFQSQRLDSNEPNSPSAPLTSALTPKRPTPPQDPRDNPASPKQPRLRTPAGLGLINASLSKKHLSQPPLSAETTDGKTRNALSMLHPLSPLDTDPDQRGEAGMETTRRTPPKVLPRSQAPALPGPKGDRDSDVTGPDRTPPTPPLHRLPSWESRIYAVAQSGIRLSETTCTDTHTHTHMYICNDVRRTSGGLTPAGLCSRPLPPVLLPSLPHVHLPGLQEPDLPSLHHSEGGKWGCSGSGSQSASSSLMSDWLISTLKGVSGAVGGVSSPVHHLLLLLLLSVSVQKATLLSSGPFSDQSSSSEESSSSGEEDGSVCSSHTSCSSRKDSSPGSPRSLKRAVSMSSMTSESDYAIPPDAYSTDTENFEPEHKLPKTCSGASDNGKTEPMEKSGYLLKMVRTWKKTWKRRWFVLKDGELLYYKSPSDVIRKPQGQIEVNASSNIARGDGKQILQIVTGKRVYYLKADSPNLLDEWLRVLLSVLRVKAASPLFTQPDIRPGMKGLLIKVKHGYSKRVWCALIGKTLYYFRSHEDKFPLGQIKLWEARVEEVDRSRDSDDDLKACGRGLQGAHFTIAVHPQEQGPTYLLIESRHEKDAWLYHLSVAAGTTVGDVGTEFEQLVGKLFQLDGDPNSQIWRHPTLCFSKEALWSPLTTLPSQALQTEAVKLFKTCQLFINVAIDAPAIDYHVSLAQSALQVCLAHPELQNELFCQLIKQTSRRQPPGQPGPLQGWQFLALCVGLFLPQHPFLWLLQVHLKRHGDSRTEVGKYAIYCQRSMERTQQKGERQSRPSRMEILSILLRNPYHHSLPFSVPVHFLNNTYQVVSFDASTTVDEFQSRLNQDTGMRKNGLSGFSLYTDDPTGRELEHCLQGSIKICDIISKWEQASKETHTGKSENTRTVRLTYKNRLYSSLQVRGEVERERSLLAYQTNEAIVSGHFPVNKELALEMAALLAQLEFGDFERPFSAAGSAQTKSNQTLKQVLERFYPKHYRRTSTEEQLRQLLQRLSARWASLRGRSSSECVRIYLTVARKWPFFGAKLFEAETVTSSPEPGVRVWLAVHEDGVSVLEHNSIKPLVSHSYKNLMTFGGCRQDFMLVLGHSVGANSTRDKPTEKHLFSMDSSKVREITLLISSYINNAHQQKAAAHHLSAPALLVAQPISLKSKELRSKSPPVLGRPSKTPTLL</sequence>
<dbReference type="InterPro" id="IPR001849">
    <property type="entry name" value="PH_domain"/>
</dbReference>
<dbReference type="Gene3D" id="2.30.29.30">
    <property type="entry name" value="Pleckstrin-homology domain (PH domain)/Phosphotyrosine-binding domain (PTB)"/>
    <property type="match status" value="3"/>
</dbReference>
<dbReference type="InterPro" id="IPR000857">
    <property type="entry name" value="MyTH4_dom"/>
</dbReference>
<evidence type="ECO:0000259" key="6">
    <source>
        <dbReference type="PROSITE" id="PS50057"/>
    </source>
</evidence>
<dbReference type="SUPFAM" id="SSF50729">
    <property type="entry name" value="PH domain-like"/>
    <property type="match status" value="2"/>
</dbReference>
<reference evidence="8" key="3">
    <citation type="submission" date="2025-09" db="UniProtKB">
        <authorList>
            <consortium name="Ensembl"/>
        </authorList>
    </citation>
    <scope>IDENTIFICATION</scope>
</reference>
<evidence type="ECO:0000259" key="7">
    <source>
        <dbReference type="PROSITE" id="PS51016"/>
    </source>
</evidence>
<dbReference type="PROSITE" id="PS50003">
    <property type="entry name" value="PH_DOMAIN"/>
    <property type="match status" value="2"/>
</dbReference>
<dbReference type="SMART" id="SM00233">
    <property type="entry name" value="PH"/>
    <property type="match status" value="2"/>
</dbReference>
<dbReference type="Pfam" id="PF00373">
    <property type="entry name" value="FERM_M"/>
    <property type="match status" value="1"/>
</dbReference>
<proteinExistence type="predicted"/>
<feature type="compositionally biased region" description="Low complexity" evidence="4">
    <location>
        <begin position="652"/>
        <end position="684"/>
    </location>
</feature>
<feature type="compositionally biased region" description="Polar residues" evidence="4">
    <location>
        <begin position="205"/>
        <end position="229"/>
    </location>
</feature>
<reference evidence="8" key="2">
    <citation type="submission" date="2025-08" db="UniProtKB">
        <authorList>
            <consortium name="Ensembl"/>
        </authorList>
    </citation>
    <scope>IDENTIFICATION</scope>
</reference>
<evidence type="ECO:0000313" key="9">
    <source>
        <dbReference type="Proteomes" id="UP000265120"/>
    </source>
</evidence>
<feature type="domain" description="PH" evidence="5">
    <location>
        <begin position="856"/>
        <end position="964"/>
    </location>
</feature>
<dbReference type="InterPro" id="IPR011993">
    <property type="entry name" value="PH-like_dom_sf"/>
</dbReference>
<dbReference type="Pfam" id="PF00169">
    <property type="entry name" value="PH"/>
    <property type="match status" value="1"/>
</dbReference>
<dbReference type="Ensembl" id="ENSCSET00000001014.1">
    <property type="protein sequence ID" value="ENSCSEP00000000986.1"/>
    <property type="gene ID" value="ENSCSEG00000000676.1"/>
</dbReference>
<dbReference type="OMA" id="NSMRLII"/>
<dbReference type="GO" id="GO:0030835">
    <property type="term" value="P:negative regulation of actin filament depolymerization"/>
    <property type="evidence" value="ECO:0007669"/>
    <property type="project" value="TreeGrafter"/>
</dbReference>
<dbReference type="CDD" id="cd14473">
    <property type="entry name" value="FERM_B-lobe"/>
    <property type="match status" value="1"/>
</dbReference>
<dbReference type="PROSITE" id="PS50057">
    <property type="entry name" value="FERM_3"/>
    <property type="match status" value="1"/>
</dbReference>
<dbReference type="SMART" id="SM00139">
    <property type="entry name" value="MyTH4"/>
    <property type="match status" value="1"/>
</dbReference>
<feature type="domain" description="PH" evidence="5">
    <location>
        <begin position="747"/>
        <end position="842"/>
    </location>
</feature>
<dbReference type="InterPro" id="IPR019748">
    <property type="entry name" value="FERM_central"/>
</dbReference>
<feature type="region of interest" description="Disordered" evidence="4">
    <location>
        <begin position="201"/>
        <end position="512"/>
    </location>
</feature>
<evidence type="ECO:0000256" key="3">
    <source>
        <dbReference type="SAM" id="Coils"/>
    </source>
</evidence>
<dbReference type="InParanoid" id="A0A3P8UK24"/>
<dbReference type="Gene3D" id="1.20.80.10">
    <property type="match status" value="1"/>
</dbReference>
<feature type="domain" description="FERM" evidence="6">
    <location>
        <begin position="1166"/>
        <end position="1497"/>
    </location>
</feature>
<evidence type="ECO:0000313" key="8">
    <source>
        <dbReference type="Ensembl" id="ENSCSEP00000000986.1"/>
    </source>
</evidence>
<dbReference type="InterPro" id="IPR019749">
    <property type="entry name" value="Band_41_domain"/>
</dbReference>
<feature type="compositionally biased region" description="Low complexity" evidence="4">
    <location>
        <begin position="269"/>
        <end position="280"/>
    </location>
</feature>
<evidence type="ECO:0000256" key="2">
    <source>
        <dbReference type="ARBA" id="ARBA00023054"/>
    </source>
</evidence>
<dbReference type="GO" id="GO:0005856">
    <property type="term" value="C:cytoskeleton"/>
    <property type="evidence" value="ECO:0007669"/>
    <property type="project" value="InterPro"/>
</dbReference>
<protein>
    <submittedName>
        <fullName evidence="8">Pleckstrin homology, MyTH4 and FERM domain containing H2</fullName>
    </submittedName>
</protein>
<dbReference type="Proteomes" id="UP000265120">
    <property type="component" value="Chromosome 12"/>
</dbReference>
<feature type="domain" description="MyTH4" evidence="7">
    <location>
        <begin position="1000"/>
        <end position="1155"/>
    </location>
</feature>
<dbReference type="STRING" id="244447.ENSCSEP00000000986"/>
<dbReference type="CDD" id="cd13282">
    <property type="entry name" value="PH1_PLEKHH1_PLEKHH2"/>
    <property type="match status" value="1"/>
</dbReference>
<dbReference type="InterPro" id="IPR038185">
    <property type="entry name" value="MyTH4_dom_sf"/>
</dbReference>
<dbReference type="Gene3D" id="3.10.20.90">
    <property type="entry name" value="Phosphatidylinositol 3-kinase Catalytic Subunit, Chain A, domain 1"/>
    <property type="match status" value="1"/>
</dbReference>
<feature type="compositionally biased region" description="Polar residues" evidence="4">
    <location>
        <begin position="362"/>
        <end position="384"/>
    </location>
</feature>
<dbReference type="GO" id="GO:0003779">
    <property type="term" value="F:actin binding"/>
    <property type="evidence" value="ECO:0007669"/>
    <property type="project" value="TreeGrafter"/>
</dbReference>
<dbReference type="Gene3D" id="1.25.40.530">
    <property type="entry name" value="MyTH4 domain"/>
    <property type="match status" value="1"/>
</dbReference>
<evidence type="ECO:0000256" key="1">
    <source>
        <dbReference type="ARBA" id="ARBA00022737"/>
    </source>
</evidence>
<dbReference type="Pfam" id="PF00784">
    <property type="entry name" value="MyTH4"/>
    <property type="match status" value="1"/>
</dbReference>
<dbReference type="InterPro" id="IPR014352">
    <property type="entry name" value="FERM/acyl-CoA-bd_prot_sf"/>
</dbReference>
<dbReference type="SUPFAM" id="SSF47031">
    <property type="entry name" value="Second domain of FERM"/>
    <property type="match status" value="1"/>
</dbReference>
<dbReference type="InterPro" id="IPR035963">
    <property type="entry name" value="FERM_2"/>
</dbReference>
<name>A0A3P8UK24_CYNSE</name>
<dbReference type="FunFam" id="2.30.29.30:FF:000286">
    <property type="entry name" value="PH-protein kinase domain containing protein"/>
    <property type="match status" value="1"/>
</dbReference>
<dbReference type="GeneTree" id="ENSGT00940000157675"/>
<feature type="region of interest" description="Disordered" evidence="4">
    <location>
        <begin position="652"/>
        <end position="745"/>
    </location>
</feature>
<dbReference type="PANTHER" id="PTHR22903:SF3">
    <property type="entry name" value="PLECKSTRIN HOMOLOGY DOMAIN-CONTAINING FAMILY H MEMBER 2"/>
    <property type="match status" value="1"/>
</dbReference>
<dbReference type="InterPro" id="IPR000299">
    <property type="entry name" value="FERM_domain"/>
</dbReference>
<evidence type="ECO:0000256" key="4">
    <source>
        <dbReference type="SAM" id="MobiDB-lite"/>
    </source>
</evidence>
<feature type="compositionally biased region" description="Basic and acidic residues" evidence="4">
    <location>
        <begin position="456"/>
        <end position="468"/>
    </location>
</feature>
<dbReference type="Pfam" id="PF21989">
    <property type="entry name" value="RA_2"/>
    <property type="match status" value="1"/>
</dbReference>
<dbReference type="SMART" id="SM00295">
    <property type="entry name" value="B41"/>
    <property type="match status" value="1"/>
</dbReference>